<comment type="caution">
    <text evidence="1">The sequence shown here is derived from an EMBL/GenBank/DDBJ whole genome shotgun (WGS) entry which is preliminary data.</text>
</comment>
<evidence type="ECO:0000313" key="1">
    <source>
        <dbReference type="EMBL" id="GMI11754.1"/>
    </source>
</evidence>
<proteinExistence type="predicted"/>
<reference evidence="2" key="1">
    <citation type="journal article" date="2023" name="Commun. Biol.">
        <title>Genome analysis of Parmales, the sister group of diatoms, reveals the evolutionary specialization of diatoms from phago-mixotrophs to photoautotrophs.</title>
        <authorList>
            <person name="Ban H."/>
            <person name="Sato S."/>
            <person name="Yoshikawa S."/>
            <person name="Yamada K."/>
            <person name="Nakamura Y."/>
            <person name="Ichinomiya M."/>
            <person name="Sato N."/>
            <person name="Blanc-Mathieu R."/>
            <person name="Endo H."/>
            <person name="Kuwata A."/>
            <person name="Ogata H."/>
        </authorList>
    </citation>
    <scope>NUCLEOTIDE SEQUENCE [LARGE SCALE GENOMIC DNA]</scope>
    <source>
        <strain evidence="2">NIES 3699</strain>
    </source>
</reference>
<accession>A0A9W7FG92</accession>
<sequence>MGSGSTSLASELRGAGFDVSHEGVEGGEGTVSWIHILQLLPRSPSKIVELCESWESHAWHPVLFAGENGGYSKLCGPDIGDKYSKSRECWKGVCRKVLEGNCGCDEKQCDVEFEKFVGVVRDPAETINTLSHKFCPTSRASSSGQLRVASILLDFELEESLECWQGWAKYWTAYYRMLLERRVTLHRREGLDVCKIGMGFKGCAEGVLGKFWREIFARREKVHAFMATGKWDDVGKGLQNSRGGTKKKKLKIEDMGEVGMEVMAVWSKIKML</sequence>
<organism evidence="1 2">
    <name type="scientific">Triparma verrucosa</name>
    <dbReference type="NCBI Taxonomy" id="1606542"/>
    <lineage>
        <taxon>Eukaryota</taxon>
        <taxon>Sar</taxon>
        <taxon>Stramenopiles</taxon>
        <taxon>Ochrophyta</taxon>
        <taxon>Bolidophyceae</taxon>
        <taxon>Parmales</taxon>
        <taxon>Triparmaceae</taxon>
        <taxon>Triparma</taxon>
    </lineage>
</organism>
<protein>
    <submittedName>
        <fullName evidence="1">Uncharacterized protein</fullName>
    </submittedName>
</protein>
<keyword evidence="2" id="KW-1185">Reference proteome</keyword>
<name>A0A9W7FG92_9STRA</name>
<dbReference type="Proteomes" id="UP001165160">
    <property type="component" value="Unassembled WGS sequence"/>
</dbReference>
<dbReference type="EMBL" id="BRXX01000433">
    <property type="protein sequence ID" value="GMI11754.1"/>
    <property type="molecule type" value="Genomic_DNA"/>
</dbReference>
<gene>
    <name evidence="1" type="ORF">TrVE_jg8618</name>
</gene>
<dbReference type="AlphaFoldDB" id="A0A9W7FG92"/>
<evidence type="ECO:0000313" key="2">
    <source>
        <dbReference type="Proteomes" id="UP001165160"/>
    </source>
</evidence>